<keyword evidence="2" id="KW-1185">Reference proteome</keyword>
<proteinExistence type="predicted"/>
<dbReference type="EMBL" id="CAIX01000152">
    <property type="protein sequence ID" value="CCI47120.1"/>
    <property type="molecule type" value="Genomic_DNA"/>
</dbReference>
<protein>
    <submittedName>
        <fullName evidence="1">Uncharacterized protein</fullName>
    </submittedName>
</protein>
<accession>A0A024GJP9</accession>
<dbReference type="Proteomes" id="UP000053237">
    <property type="component" value="Unassembled WGS sequence"/>
</dbReference>
<dbReference type="InParanoid" id="A0A024GJP9"/>
<gene>
    <name evidence="1" type="ORF">BN9_080890</name>
</gene>
<name>A0A024GJP9_9STRA</name>
<dbReference type="AlphaFoldDB" id="A0A024GJP9"/>
<evidence type="ECO:0000313" key="1">
    <source>
        <dbReference type="EMBL" id="CCI47120.1"/>
    </source>
</evidence>
<evidence type="ECO:0000313" key="2">
    <source>
        <dbReference type="Proteomes" id="UP000053237"/>
    </source>
</evidence>
<comment type="caution">
    <text evidence="1">The sequence shown here is derived from an EMBL/GenBank/DDBJ whole genome shotgun (WGS) entry which is preliminary data.</text>
</comment>
<sequence>MIFHVLSNGYFGESTFRPDTSQFLRNRETCYFLLSASFLATFRINRLATNKSSCYLIHASAIPYSSSPPTKWLKAQQQQIILAGVCLVIQERPLDPCKSVIELLACLPHSLLRQDQNPVDNNLVLPSTLPLNRTIHSAKLMFCYPPDECFSQSPILDSELYNDSADTLSLMFHCKQRFFSDKRSPSSHS</sequence>
<reference evidence="1 2" key="1">
    <citation type="submission" date="2012-05" db="EMBL/GenBank/DDBJ databases">
        <title>Recombination and specialization in a pathogen metapopulation.</title>
        <authorList>
            <person name="Gardiner A."/>
            <person name="Kemen E."/>
            <person name="Schultz-Larsen T."/>
            <person name="MacLean D."/>
            <person name="Van Oosterhout C."/>
            <person name="Jones J.D.G."/>
        </authorList>
    </citation>
    <scope>NUCLEOTIDE SEQUENCE [LARGE SCALE GENOMIC DNA]</scope>
    <source>
        <strain evidence="1 2">Ac Nc2</strain>
    </source>
</reference>
<organism evidence="1 2">
    <name type="scientific">Albugo candida</name>
    <dbReference type="NCBI Taxonomy" id="65357"/>
    <lineage>
        <taxon>Eukaryota</taxon>
        <taxon>Sar</taxon>
        <taxon>Stramenopiles</taxon>
        <taxon>Oomycota</taxon>
        <taxon>Peronosporomycetes</taxon>
        <taxon>Albuginales</taxon>
        <taxon>Albuginaceae</taxon>
        <taxon>Albugo</taxon>
    </lineage>
</organism>